<feature type="region of interest" description="Disordered" evidence="2">
    <location>
        <begin position="373"/>
        <end position="427"/>
    </location>
</feature>
<feature type="coiled-coil region" evidence="1">
    <location>
        <begin position="137"/>
        <end position="208"/>
    </location>
</feature>
<accession>A0A8T3D6Y6</accession>
<organism evidence="3 4">
    <name type="scientific">Albula goreensis</name>
    <dbReference type="NCBI Taxonomy" id="1534307"/>
    <lineage>
        <taxon>Eukaryota</taxon>
        <taxon>Metazoa</taxon>
        <taxon>Chordata</taxon>
        <taxon>Craniata</taxon>
        <taxon>Vertebrata</taxon>
        <taxon>Euteleostomi</taxon>
        <taxon>Actinopterygii</taxon>
        <taxon>Neopterygii</taxon>
        <taxon>Teleostei</taxon>
        <taxon>Albuliformes</taxon>
        <taxon>Albulidae</taxon>
        <taxon>Albula</taxon>
    </lineage>
</organism>
<dbReference type="PANTHER" id="PTHR33820:SF4">
    <property type="entry name" value="COILED-COIL DOMAIN-CONTAINING PROTEIN 17"/>
    <property type="match status" value="1"/>
</dbReference>
<evidence type="ECO:0000256" key="1">
    <source>
        <dbReference type="SAM" id="Coils"/>
    </source>
</evidence>
<keyword evidence="1" id="KW-0175">Coiled coil</keyword>
<sequence length="1454" mass="160651">MEVLGEYKCRNCDMAFRSLALLDKHREHFCIGSDIGDPLLLKRGQMEFLEHDGSFWKGGPKKAETPNFVKRGDQRNELTRLKRWREQAGDGDWHSGKEEDPGPSVSDSLALRKLTNEVPRGSEEPSPRRQWEHGERVREVAERHERQLAEIQAHNRQLEKEREEIGRKLAELVGLGNTANLEKMLLELQEQEDRNEEALEHIKGQIQTLHHLQGPKEASAHPESPRPEPHEDRKMQNLTFDLISFEDGRLSSQIKALRLAYMQSGGADPVVLAQMHNLQAEAHMLERARPRAELKGGKKRPKPPHRVLDAELLVVERENQRLEEEILRIQLARERHRGEEAVGAELQQIQREQIHQMATVQADIEYLRREVERARENPRERRQAPPPPPPPPFPPPPPVHSLGQMPVPPTLEQSRPHNSVQGRPVLDPLESLGPAPYDPGAGFVIFYDFLVGLDATLRMVRLVVGLYAGGHDIGRPTPLPPTPCQPGGALPYTSIKPTGNYAVLSVKQPVPRMQPSSSLALVVEVQAAGGLDPYGQEIQRLVSRGWTQLDLFDEHNQVQSGHWRLPIRALPVRPSLSAGLLNSVPQVGNMELCLRVANARDGEMQSLVNIEPGNTCQYKYPSVVPVRPMAILGNPPPPLTTLKPSANPCLSLLPPSDHVDPPPVEESNQRERLLHGWTIEASGPSHSGPVGGGGGRAEEGVGIIVDRVKGAPPGEGGLRLTGYSQRNGKVLLCGTTGMICCTSTERSSIKHGDFIFGEQRISYAPAQPQEDMVLILRFYHWPGGGSAGPGGLMEQQRKAPWEQEAVAGNLAGQEECASAWGVIRLTCSAAQVERAAGKEVTWNTGTHTVQLYHVPVPTAIALTALPDSLVKPFAPYGDATARLHIYSGEAPLFPFPPESPIAPQPRPEWPEGAYIFHQRETPPARPFLSGDGLDLYIDGARFLPDCVTISRVTGRIFDRHYNQVGPDISTGIDLDSNIFYPVYNERVEIRCPSMPPSATLLLKLYTVDRFSLRMVLVGWTALGLFVESGSETQPSIDTGALQVSLNEGAHQLRLYHSGPDPDQPLSTKALTSAGRWVPCSTVLVRVARAPVDENGRALSRSQVPEADWGEMGLLRPRPDYSEGGYYSSSARPTPGEASLQAAMSHRSVVLVREIASLIAGISWGVEAKSDAEISDWIKQKLSRMMDCSPQPFNLSIISRYLSSAGVKVSVDKALNLPWSAFTLGLCSLNPPAAFYHGASWVPYDRPLILQRLDLTSSQSSPKWSDGFKSFPRRVHYQHMTAIVHLHAVSVQAVQDSAGGQRETLTYSLGEQAWAAVPVFTRGYCHTACYQLPLYQGSPSQAILGTLAHGECLSVLEDLRQKGEVQLLKGASVFVRVADGRRSEELEQGDKEVDISQLPLDQLDVYSPRCDSTPQQIPPSLKDSFSSQLSTHFTKLVYQTLEDSKQLQQHNLQQL</sequence>
<feature type="compositionally biased region" description="Polar residues" evidence="2">
    <location>
        <begin position="411"/>
        <end position="421"/>
    </location>
</feature>
<dbReference type="Proteomes" id="UP000829720">
    <property type="component" value="Unassembled WGS sequence"/>
</dbReference>
<feature type="compositionally biased region" description="Basic and acidic residues" evidence="2">
    <location>
        <begin position="86"/>
        <end position="100"/>
    </location>
</feature>
<evidence type="ECO:0000313" key="3">
    <source>
        <dbReference type="EMBL" id="KAI1892076.1"/>
    </source>
</evidence>
<name>A0A8T3D6Y6_9TELE</name>
<feature type="region of interest" description="Disordered" evidence="2">
    <location>
        <begin position="86"/>
        <end position="107"/>
    </location>
</feature>
<dbReference type="PANTHER" id="PTHR33820">
    <property type="entry name" value="COILED-COIL DOMAIN-CONTAINING PROTEIN 17"/>
    <property type="match status" value="1"/>
</dbReference>
<feature type="compositionally biased region" description="Basic and acidic residues" evidence="2">
    <location>
        <begin position="120"/>
        <end position="135"/>
    </location>
</feature>
<feature type="compositionally biased region" description="Basic and acidic residues" evidence="2">
    <location>
        <begin position="218"/>
        <end position="233"/>
    </location>
</feature>
<evidence type="ECO:0000256" key="2">
    <source>
        <dbReference type="SAM" id="MobiDB-lite"/>
    </source>
</evidence>
<feature type="compositionally biased region" description="Pro residues" evidence="2">
    <location>
        <begin position="384"/>
        <end position="399"/>
    </location>
</feature>
<gene>
    <name evidence="3" type="ORF">AGOR_G00150250</name>
</gene>
<feature type="region of interest" description="Disordered" evidence="2">
    <location>
        <begin position="116"/>
        <end position="135"/>
    </location>
</feature>
<feature type="region of interest" description="Disordered" evidence="2">
    <location>
        <begin position="211"/>
        <end position="233"/>
    </location>
</feature>
<feature type="compositionally biased region" description="Basic and acidic residues" evidence="2">
    <location>
        <begin position="373"/>
        <end position="383"/>
    </location>
</feature>
<reference evidence="3" key="1">
    <citation type="submission" date="2021-01" db="EMBL/GenBank/DDBJ databases">
        <authorList>
            <person name="Zahm M."/>
            <person name="Roques C."/>
            <person name="Cabau C."/>
            <person name="Klopp C."/>
            <person name="Donnadieu C."/>
            <person name="Jouanno E."/>
            <person name="Lampietro C."/>
            <person name="Louis A."/>
            <person name="Herpin A."/>
            <person name="Echchiki A."/>
            <person name="Berthelot C."/>
            <person name="Parey E."/>
            <person name="Roest-Crollius H."/>
            <person name="Braasch I."/>
            <person name="Postlethwait J."/>
            <person name="Bobe J."/>
            <person name="Montfort J."/>
            <person name="Bouchez O."/>
            <person name="Begum T."/>
            <person name="Mejri S."/>
            <person name="Adams A."/>
            <person name="Chen W.-J."/>
            <person name="Guiguen Y."/>
        </authorList>
    </citation>
    <scope>NUCLEOTIDE SEQUENCE</scope>
    <source>
        <tissue evidence="3">Blood</tissue>
    </source>
</reference>
<keyword evidence="4" id="KW-1185">Reference proteome</keyword>
<protein>
    <recommendedName>
        <fullName evidence="5">Coiled-coil domain-containing protein 17</fullName>
    </recommendedName>
</protein>
<evidence type="ECO:0008006" key="5">
    <source>
        <dbReference type="Google" id="ProtNLM"/>
    </source>
</evidence>
<evidence type="ECO:0000313" key="4">
    <source>
        <dbReference type="Proteomes" id="UP000829720"/>
    </source>
</evidence>
<comment type="caution">
    <text evidence="3">The sequence shown here is derived from an EMBL/GenBank/DDBJ whole genome shotgun (WGS) entry which is preliminary data.</text>
</comment>
<proteinExistence type="predicted"/>
<dbReference type="OrthoDB" id="289416at2759"/>
<dbReference type="InterPro" id="IPR038800">
    <property type="entry name" value="CCDC17"/>
</dbReference>
<dbReference type="EMBL" id="JAERUA010000013">
    <property type="protein sequence ID" value="KAI1892076.1"/>
    <property type="molecule type" value="Genomic_DNA"/>
</dbReference>